<reference evidence="2" key="2">
    <citation type="submission" date="2022-01" db="EMBL/GenBank/DDBJ databases">
        <authorList>
            <person name="Yamashiro T."/>
            <person name="Shiraishi A."/>
            <person name="Satake H."/>
            <person name="Nakayama K."/>
        </authorList>
    </citation>
    <scope>NUCLEOTIDE SEQUENCE</scope>
</reference>
<dbReference type="Pfam" id="PF22936">
    <property type="entry name" value="Pol_BBD"/>
    <property type="match status" value="1"/>
</dbReference>
<protein>
    <recommendedName>
        <fullName evidence="1">Retrovirus-related Pol polyprotein from transposon TNT 1-94-like beta-barrel domain-containing protein</fullName>
    </recommendedName>
</protein>
<evidence type="ECO:0000313" key="2">
    <source>
        <dbReference type="EMBL" id="GJT88708.1"/>
    </source>
</evidence>
<dbReference type="Proteomes" id="UP001151760">
    <property type="component" value="Unassembled WGS sequence"/>
</dbReference>
<feature type="domain" description="Retrovirus-related Pol polyprotein from transposon TNT 1-94-like beta-barrel" evidence="1">
    <location>
        <begin position="231"/>
        <end position="309"/>
    </location>
</feature>
<proteinExistence type="predicted"/>
<dbReference type="EMBL" id="BQNB010019755">
    <property type="protein sequence ID" value="GJT88708.1"/>
    <property type="molecule type" value="Genomic_DNA"/>
</dbReference>
<organism evidence="2 3">
    <name type="scientific">Tanacetum coccineum</name>
    <dbReference type="NCBI Taxonomy" id="301880"/>
    <lineage>
        <taxon>Eukaryota</taxon>
        <taxon>Viridiplantae</taxon>
        <taxon>Streptophyta</taxon>
        <taxon>Embryophyta</taxon>
        <taxon>Tracheophyta</taxon>
        <taxon>Spermatophyta</taxon>
        <taxon>Magnoliopsida</taxon>
        <taxon>eudicotyledons</taxon>
        <taxon>Gunneridae</taxon>
        <taxon>Pentapetalae</taxon>
        <taxon>asterids</taxon>
        <taxon>campanulids</taxon>
        <taxon>Asterales</taxon>
        <taxon>Asteraceae</taxon>
        <taxon>Asteroideae</taxon>
        <taxon>Anthemideae</taxon>
        <taxon>Anthemidinae</taxon>
        <taxon>Tanacetum</taxon>
    </lineage>
</organism>
<comment type="caution">
    <text evidence="2">The sequence shown here is derived from an EMBL/GenBank/DDBJ whole genome shotgun (WGS) entry which is preliminary data.</text>
</comment>
<evidence type="ECO:0000313" key="3">
    <source>
        <dbReference type="Proteomes" id="UP001151760"/>
    </source>
</evidence>
<reference evidence="2" key="1">
    <citation type="journal article" date="2022" name="Int. J. Mol. Sci.">
        <title>Draft Genome of Tanacetum Coccineum: Genomic Comparison of Closely Related Tanacetum-Family Plants.</title>
        <authorList>
            <person name="Yamashiro T."/>
            <person name="Shiraishi A."/>
            <person name="Nakayama K."/>
            <person name="Satake H."/>
        </authorList>
    </citation>
    <scope>NUCLEOTIDE SEQUENCE</scope>
</reference>
<accession>A0ABQ5HLI3</accession>
<evidence type="ECO:0000259" key="1">
    <source>
        <dbReference type="Pfam" id="PF22936"/>
    </source>
</evidence>
<sequence>MSKEIIVLTSELINNAQMTAKDYLPVAKKALPKVIFKSHIPIKGCVLGLANVETWDNIVKKFGMRTPERCADKSKGKRKKGDQIVGNGFVEDGLFRLDVIDEHSGKGYKIGQHEHDLIATPTQGWYLARRCTVHVCNSRDMFVDYEPLPHHVGVVGFGTVMLARFGVSFGGDECAINKGHNVIGKGYKEGRLYRLSVLEENSRVKVVHYETISLLVADESPELTKARARGWVLSTRCTVHVYNSMDMFVDYHPLNGHEAKVDFNRSDEVAVVGRVKLWLATGKVWTLRNVFHMPKVIKCILSFSKLGESNLVTSMSMVDEGCVLKNGDEIVGIAFDGGGLLQLSLMDERQDGIEGSE</sequence>
<keyword evidence="3" id="KW-1185">Reference proteome</keyword>
<name>A0ABQ5HLI3_9ASTR</name>
<dbReference type="PANTHER" id="PTHR47592:SF27">
    <property type="entry name" value="OS08G0421700 PROTEIN"/>
    <property type="match status" value="1"/>
</dbReference>
<dbReference type="InterPro" id="IPR054722">
    <property type="entry name" value="PolX-like_BBD"/>
</dbReference>
<dbReference type="PANTHER" id="PTHR47592">
    <property type="entry name" value="PBF68 PROTEIN"/>
    <property type="match status" value="1"/>
</dbReference>
<gene>
    <name evidence="2" type="ORF">Tco_1070425</name>
</gene>